<name>A0A1A9ETP3_9GAMM</name>
<dbReference type="PANTHER" id="PTHR21485:SF6">
    <property type="entry name" value="N-ACYLNEURAMINATE CYTIDYLYLTRANSFERASE-RELATED"/>
    <property type="match status" value="1"/>
</dbReference>
<dbReference type="Proteomes" id="UP000078070">
    <property type="component" value="Chromosome"/>
</dbReference>
<dbReference type="Pfam" id="PF02348">
    <property type="entry name" value="CTP_transf_3"/>
    <property type="match status" value="1"/>
</dbReference>
<evidence type="ECO:0000313" key="2">
    <source>
        <dbReference type="Proteomes" id="UP000078070"/>
    </source>
</evidence>
<evidence type="ECO:0008006" key="3">
    <source>
        <dbReference type="Google" id="ProtNLM"/>
    </source>
</evidence>
<dbReference type="InterPro" id="IPR050793">
    <property type="entry name" value="CMP-NeuNAc_synthase"/>
</dbReference>
<sequence length="232" mass="25210">MSTIAVIPARAGSKGIPDKNIHRVSGVSLLELAVRAGQQSTLIDRLLVSTDSPEYEQIALKAGAESLGLRPQTLAGDKTTTFEVIAALLEQLPDCTQIVLLQPTSPLRDGQLIDRAIRALEDHPAAVTVCRLEEPHPYKLFRIEAEGSLAPFIDGARSDVPRQSLPPAYQLTGAVYAIRRDALLAQGRFVPPGSNAIESAHFINIDRPEDLVMLDYYDAQGALAHLYCRIPI</sequence>
<dbReference type="GO" id="GO:0008781">
    <property type="term" value="F:N-acylneuraminate cytidylyltransferase activity"/>
    <property type="evidence" value="ECO:0007669"/>
    <property type="project" value="TreeGrafter"/>
</dbReference>
<reference evidence="2" key="1">
    <citation type="submission" date="2016-05" db="EMBL/GenBank/DDBJ databases">
        <authorList>
            <person name="Baek K."/>
            <person name="Yang S.-J."/>
        </authorList>
    </citation>
    <scope>NUCLEOTIDE SEQUENCE [LARGE SCALE GENOMIC DNA]</scope>
    <source>
        <strain evidence="2">ST58-10</strain>
    </source>
</reference>
<keyword evidence="2" id="KW-1185">Reference proteome</keyword>
<gene>
    <name evidence="1" type="ORF">A8C75_01300</name>
</gene>
<dbReference type="Gene3D" id="3.90.550.10">
    <property type="entry name" value="Spore Coat Polysaccharide Biosynthesis Protein SpsA, Chain A"/>
    <property type="match status" value="1"/>
</dbReference>
<dbReference type="PANTHER" id="PTHR21485">
    <property type="entry name" value="HAD SUPERFAMILY MEMBERS CMAS AND KDSC"/>
    <property type="match status" value="1"/>
</dbReference>
<dbReference type="KEGG" id="mars:A8C75_01300"/>
<organism evidence="1 2">
    <name type="scientific">Marinobacterium aestuarii</name>
    <dbReference type="NCBI Taxonomy" id="1821621"/>
    <lineage>
        <taxon>Bacteria</taxon>
        <taxon>Pseudomonadati</taxon>
        <taxon>Pseudomonadota</taxon>
        <taxon>Gammaproteobacteria</taxon>
        <taxon>Oceanospirillales</taxon>
        <taxon>Oceanospirillaceae</taxon>
        <taxon>Marinobacterium</taxon>
    </lineage>
</organism>
<dbReference type="OrthoDB" id="9805604at2"/>
<dbReference type="SUPFAM" id="SSF53448">
    <property type="entry name" value="Nucleotide-diphospho-sugar transferases"/>
    <property type="match status" value="1"/>
</dbReference>
<dbReference type="AlphaFoldDB" id="A0A1A9ETP3"/>
<dbReference type="RefSeq" id="WP_067376991.1">
    <property type="nucleotide sequence ID" value="NZ_CP015839.1"/>
</dbReference>
<reference evidence="1 2" key="2">
    <citation type="journal article" date="2018" name="Int. J. Syst. Evol. Microbiol.">
        <title>Marinobacterium aestuarii sp. nov., a benzene-degrading marine bacterium isolated from estuary sediment.</title>
        <authorList>
            <person name="Bae S.S."/>
            <person name="Jung J."/>
            <person name="Chung D."/>
            <person name="Baek K."/>
        </authorList>
    </citation>
    <scope>NUCLEOTIDE SEQUENCE [LARGE SCALE GENOMIC DNA]</scope>
    <source>
        <strain evidence="1 2">ST58-10</strain>
    </source>
</reference>
<protein>
    <recommendedName>
        <fullName evidence="3">Acylneuraminate cytidylyltransferase</fullName>
    </recommendedName>
</protein>
<dbReference type="STRING" id="1821621.A8C75_01300"/>
<dbReference type="InterPro" id="IPR003329">
    <property type="entry name" value="Cytidylyl_trans"/>
</dbReference>
<accession>A0A1A9ETP3</accession>
<evidence type="ECO:0000313" key="1">
    <source>
        <dbReference type="EMBL" id="ANG61227.1"/>
    </source>
</evidence>
<dbReference type="EMBL" id="CP015839">
    <property type="protein sequence ID" value="ANG61227.1"/>
    <property type="molecule type" value="Genomic_DNA"/>
</dbReference>
<proteinExistence type="predicted"/>
<dbReference type="InterPro" id="IPR029044">
    <property type="entry name" value="Nucleotide-diphossugar_trans"/>
</dbReference>
<dbReference type="CDD" id="cd02513">
    <property type="entry name" value="CMP-NeuAc_Synthase"/>
    <property type="match status" value="1"/>
</dbReference>